<dbReference type="EMBL" id="BQNB010013715">
    <property type="protein sequence ID" value="GJT19409.1"/>
    <property type="molecule type" value="Genomic_DNA"/>
</dbReference>
<keyword evidence="3" id="KW-1185">Reference proteome</keyword>
<keyword evidence="1" id="KW-1133">Transmembrane helix</keyword>
<sequence length="115" mass="11846">MSLGTTFITSSILNCLHAPLVVCSIGVCGTPTITGQMANSVALVEFGGTWVIVVIVAFGAPRFVSSISFLITKSHSVGSTSVLPLVLLLLLVLIVLGSIVGNTKSVGHFQSCNKS</sequence>
<keyword evidence="1" id="KW-0472">Membrane</keyword>
<proteinExistence type="predicted"/>
<protein>
    <submittedName>
        <fullName evidence="2">Uncharacterized protein</fullName>
    </submittedName>
</protein>
<accession>A0ABQ5C2C4</accession>
<evidence type="ECO:0000313" key="2">
    <source>
        <dbReference type="EMBL" id="GJT19409.1"/>
    </source>
</evidence>
<reference evidence="2" key="1">
    <citation type="journal article" date="2022" name="Int. J. Mol. Sci.">
        <title>Draft Genome of Tanacetum Coccineum: Genomic Comparison of Closely Related Tanacetum-Family Plants.</title>
        <authorList>
            <person name="Yamashiro T."/>
            <person name="Shiraishi A."/>
            <person name="Nakayama K."/>
            <person name="Satake H."/>
        </authorList>
    </citation>
    <scope>NUCLEOTIDE SEQUENCE</scope>
</reference>
<dbReference type="Proteomes" id="UP001151760">
    <property type="component" value="Unassembled WGS sequence"/>
</dbReference>
<evidence type="ECO:0000256" key="1">
    <source>
        <dbReference type="SAM" id="Phobius"/>
    </source>
</evidence>
<comment type="caution">
    <text evidence="2">The sequence shown here is derived from an EMBL/GenBank/DDBJ whole genome shotgun (WGS) entry which is preliminary data.</text>
</comment>
<feature type="transmembrane region" description="Helical" evidence="1">
    <location>
        <begin position="48"/>
        <end position="70"/>
    </location>
</feature>
<keyword evidence="1" id="KW-0812">Transmembrane</keyword>
<feature type="transmembrane region" description="Helical" evidence="1">
    <location>
        <begin position="82"/>
        <end position="101"/>
    </location>
</feature>
<evidence type="ECO:0000313" key="3">
    <source>
        <dbReference type="Proteomes" id="UP001151760"/>
    </source>
</evidence>
<gene>
    <name evidence="2" type="ORF">Tco_0878115</name>
</gene>
<reference evidence="2" key="2">
    <citation type="submission" date="2022-01" db="EMBL/GenBank/DDBJ databases">
        <authorList>
            <person name="Yamashiro T."/>
            <person name="Shiraishi A."/>
            <person name="Satake H."/>
            <person name="Nakayama K."/>
        </authorList>
    </citation>
    <scope>NUCLEOTIDE SEQUENCE</scope>
</reference>
<name>A0ABQ5C2C4_9ASTR</name>
<organism evidence="2 3">
    <name type="scientific">Tanacetum coccineum</name>
    <dbReference type="NCBI Taxonomy" id="301880"/>
    <lineage>
        <taxon>Eukaryota</taxon>
        <taxon>Viridiplantae</taxon>
        <taxon>Streptophyta</taxon>
        <taxon>Embryophyta</taxon>
        <taxon>Tracheophyta</taxon>
        <taxon>Spermatophyta</taxon>
        <taxon>Magnoliopsida</taxon>
        <taxon>eudicotyledons</taxon>
        <taxon>Gunneridae</taxon>
        <taxon>Pentapetalae</taxon>
        <taxon>asterids</taxon>
        <taxon>campanulids</taxon>
        <taxon>Asterales</taxon>
        <taxon>Asteraceae</taxon>
        <taxon>Asteroideae</taxon>
        <taxon>Anthemideae</taxon>
        <taxon>Anthemidinae</taxon>
        <taxon>Tanacetum</taxon>
    </lineage>
</organism>